<evidence type="ECO:0000313" key="5">
    <source>
        <dbReference type="EMBL" id="KAJ9143612.1"/>
    </source>
</evidence>
<organism evidence="5 6">
    <name type="scientific">Coniochaeta hoffmannii</name>
    <dbReference type="NCBI Taxonomy" id="91930"/>
    <lineage>
        <taxon>Eukaryota</taxon>
        <taxon>Fungi</taxon>
        <taxon>Dikarya</taxon>
        <taxon>Ascomycota</taxon>
        <taxon>Pezizomycotina</taxon>
        <taxon>Sordariomycetes</taxon>
        <taxon>Sordariomycetidae</taxon>
        <taxon>Coniochaetales</taxon>
        <taxon>Coniochaetaceae</taxon>
        <taxon>Coniochaeta</taxon>
    </lineage>
</organism>
<protein>
    <submittedName>
        <fullName evidence="5">DUF1000-domain-containing protein</fullName>
    </submittedName>
</protein>
<dbReference type="Pfam" id="PF00085">
    <property type="entry name" value="Thioredoxin"/>
    <property type="match status" value="1"/>
</dbReference>
<evidence type="ECO:0000256" key="2">
    <source>
        <dbReference type="ARBA" id="ARBA00023157"/>
    </source>
</evidence>
<dbReference type="InterPro" id="IPR013766">
    <property type="entry name" value="Thioredoxin_domain"/>
</dbReference>
<keyword evidence="2" id="KW-1015">Disulfide bond</keyword>
<comment type="similarity">
    <text evidence="1">Belongs to the thioredoxin family.</text>
</comment>
<dbReference type="SUPFAM" id="SSF49785">
    <property type="entry name" value="Galactose-binding domain-like"/>
    <property type="match status" value="1"/>
</dbReference>
<dbReference type="Proteomes" id="UP001174691">
    <property type="component" value="Unassembled WGS sequence"/>
</dbReference>
<keyword evidence="6" id="KW-1185">Reference proteome</keyword>
<dbReference type="GO" id="GO:0005737">
    <property type="term" value="C:cytoplasm"/>
    <property type="evidence" value="ECO:0007669"/>
    <property type="project" value="UniProtKB-ARBA"/>
</dbReference>
<gene>
    <name evidence="5" type="ORF">NKR19_g6752</name>
</gene>
<dbReference type="PROSITE" id="PS51532">
    <property type="entry name" value="PITH"/>
    <property type="match status" value="1"/>
</dbReference>
<dbReference type="AlphaFoldDB" id="A0AA38RDH6"/>
<dbReference type="InterPro" id="IPR010400">
    <property type="entry name" value="PITH_dom"/>
</dbReference>
<reference evidence="5" key="1">
    <citation type="submission" date="2022-07" db="EMBL/GenBank/DDBJ databases">
        <title>Fungi with potential for degradation of polypropylene.</title>
        <authorList>
            <person name="Gostincar C."/>
        </authorList>
    </citation>
    <scope>NUCLEOTIDE SEQUENCE</scope>
    <source>
        <strain evidence="5">EXF-13287</strain>
    </source>
</reference>
<evidence type="ECO:0000256" key="1">
    <source>
        <dbReference type="ARBA" id="ARBA00008987"/>
    </source>
</evidence>
<dbReference type="PANTHER" id="PTHR46115">
    <property type="entry name" value="THIOREDOXIN-LIKE PROTEIN 1"/>
    <property type="match status" value="1"/>
</dbReference>
<dbReference type="Gene3D" id="3.40.30.10">
    <property type="entry name" value="Glutaredoxin"/>
    <property type="match status" value="1"/>
</dbReference>
<dbReference type="PROSITE" id="PS51352">
    <property type="entry name" value="THIOREDOXIN_2"/>
    <property type="match status" value="1"/>
</dbReference>
<dbReference type="SUPFAM" id="SSF52833">
    <property type="entry name" value="Thioredoxin-like"/>
    <property type="match status" value="1"/>
</dbReference>
<dbReference type="InterPro" id="IPR008979">
    <property type="entry name" value="Galactose-bd-like_sf"/>
</dbReference>
<evidence type="ECO:0000259" key="3">
    <source>
        <dbReference type="PROSITE" id="PS51352"/>
    </source>
</evidence>
<comment type="caution">
    <text evidence="5">The sequence shown here is derived from an EMBL/GenBank/DDBJ whole genome shotgun (WGS) entry which is preliminary data.</text>
</comment>
<accession>A0AA38RDH6</accession>
<sequence>MSSTVKISSASHLNDVLKNNAIVVADFYADWCGPCKQIAPIYEEIAKSLQSFSFLKFVKVDTEAQKDIAATYQVNVLPTFIVFRDGKVLEKVQGADPRKLQSIVKKLVSEVEEVKKGGQSGEASVSGSGALWRGADIPRGYSDVTDQIEIQRCDMLNYDSEAGGVRALLDPSKPSSLGAESKTKDWVETDTDEQLMLFIPFQSMLKLHTLQITSLPPSDDDDIMRPRKIKLFSNKPHNLGFEEAEDMTATQVIEISEKDWNKDGTASIGLRYVKFQNINSLVLFVVEGDGEGEKCRIDRIRLIGEAGEKREMGKLEKIGDEPGE</sequence>
<evidence type="ECO:0000313" key="6">
    <source>
        <dbReference type="Proteomes" id="UP001174691"/>
    </source>
</evidence>
<dbReference type="Gene3D" id="2.60.120.470">
    <property type="entry name" value="PITH domain"/>
    <property type="match status" value="1"/>
</dbReference>
<feature type="domain" description="PITH" evidence="4">
    <location>
        <begin position="133"/>
        <end position="322"/>
    </location>
</feature>
<dbReference type="CDD" id="cd02947">
    <property type="entry name" value="TRX_family"/>
    <property type="match status" value="1"/>
</dbReference>
<evidence type="ECO:0000259" key="4">
    <source>
        <dbReference type="PROSITE" id="PS51532"/>
    </source>
</evidence>
<dbReference type="Pfam" id="PF06201">
    <property type="entry name" value="PITH"/>
    <property type="match status" value="1"/>
</dbReference>
<dbReference type="PROSITE" id="PS00194">
    <property type="entry name" value="THIOREDOXIN_1"/>
    <property type="match status" value="1"/>
</dbReference>
<dbReference type="PRINTS" id="PR00421">
    <property type="entry name" value="THIOREDOXIN"/>
</dbReference>
<feature type="domain" description="Thioredoxin" evidence="3">
    <location>
        <begin position="1"/>
        <end position="109"/>
    </location>
</feature>
<dbReference type="EMBL" id="JANBVN010000109">
    <property type="protein sequence ID" value="KAJ9143612.1"/>
    <property type="molecule type" value="Genomic_DNA"/>
</dbReference>
<dbReference type="InterPro" id="IPR036249">
    <property type="entry name" value="Thioredoxin-like_sf"/>
</dbReference>
<name>A0AA38RDH6_9PEZI</name>
<proteinExistence type="inferred from homology"/>
<dbReference type="InterPro" id="IPR017937">
    <property type="entry name" value="Thioredoxin_CS"/>
</dbReference>
<dbReference type="InterPro" id="IPR037047">
    <property type="entry name" value="PITH_dom_sf"/>
</dbReference>